<dbReference type="GO" id="GO:0015106">
    <property type="term" value="F:bicarbonate transmembrane transporter activity"/>
    <property type="evidence" value="ECO:0007669"/>
    <property type="project" value="TreeGrafter"/>
</dbReference>
<evidence type="ECO:0000259" key="1">
    <source>
        <dbReference type="Pfam" id="PF07565"/>
    </source>
</evidence>
<reference evidence="2" key="1">
    <citation type="submission" date="2020-10" db="EMBL/GenBank/DDBJ databases">
        <title>Chromosome-scale genome assembly of the Allis shad, Alosa alosa.</title>
        <authorList>
            <person name="Margot Z."/>
            <person name="Christophe K."/>
            <person name="Cabau C."/>
            <person name="Louis A."/>
            <person name="Berthelot C."/>
            <person name="Parey E."/>
            <person name="Roest Crollius H."/>
            <person name="Montfort J."/>
            <person name="Robinson-Rechavi M."/>
            <person name="Bucao C."/>
            <person name="Bouchez O."/>
            <person name="Gislard M."/>
            <person name="Lluch J."/>
            <person name="Milhes M."/>
            <person name="Lampietro C."/>
            <person name="Lopez Roques C."/>
            <person name="Donnadieu C."/>
            <person name="Braasch I."/>
            <person name="Desvignes T."/>
            <person name="Postlethwait J."/>
            <person name="Bobe J."/>
            <person name="Guiguen Y."/>
        </authorList>
    </citation>
    <scope>NUCLEOTIDE SEQUENCE</scope>
    <source>
        <strain evidence="2">M-15738</strain>
        <tissue evidence="2">Blood</tissue>
    </source>
</reference>
<accession>A0AAV6GZ37</accession>
<dbReference type="GO" id="GO:0051453">
    <property type="term" value="P:regulation of intracellular pH"/>
    <property type="evidence" value="ECO:0007669"/>
    <property type="project" value="TreeGrafter"/>
</dbReference>
<gene>
    <name evidence="2" type="ORF">AALO_G00087780</name>
</gene>
<feature type="domain" description="Band 3 cytoplasmic" evidence="1">
    <location>
        <begin position="20"/>
        <end position="136"/>
    </location>
</feature>
<dbReference type="GO" id="GO:0005452">
    <property type="term" value="F:solute:inorganic anion antiporter activity"/>
    <property type="evidence" value="ECO:0007669"/>
    <property type="project" value="InterPro"/>
</dbReference>
<dbReference type="FunFam" id="3.40.930.10:FF:000020">
    <property type="entry name" value="Anion exchange protein"/>
    <property type="match status" value="1"/>
</dbReference>
<dbReference type="Pfam" id="PF07565">
    <property type="entry name" value="Band_3_cyto"/>
    <property type="match status" value="2"/>
</dbReference>
<organism evidence="2 3">
    <name type="scientific">Alosa alosa</name>
    <name type="common">allis shad</name>
    <dbReference type="NCBI Taxonomy" id="278164"/>
    <lineage>
        <taxon>Eukaryota</taxon>
        <taxon>Metazoa</taxon>
        <taxon>Chordata</taxon>
        <taxon>Craniata</taxon>
        <taxon>Vertebrata</taxon>
        <taxon>Euteleostomi</taxon>
        <taxon>Actinopterygii</taxon>
        <taxon>Neopterygii</taxon>
        <taxon>Teleostei</taxon>
        <taxon>Clupei</taxon>
        <taxon>Clupeiformes</taxon>
        <taxon>Clupeoidei</taxon>
        <taxon>Clupeidae</taxon>
        <taxon>Alosa</taxon>
    </lineage>
</organism>
<dbReference type="InterPro" id="IPR016152">
    <property type="entry name" value="PTrfase/Anion_transptr"/>
</dbReference>
<dbReference type="InterPro" id="IPR013769">
    <property type="entry name" value="Band3_cytoplasmic_dom"/>
</dbReference>
<dbReference type="PANTHER" id="PTHR11453:SF12">
    <property type="entry name" value="BAND 3 ANION TRANSPORT PROTEIN"/>
    <property type="match status" value="1"/>
</dbReference>
<name>A0AAV6GZ37_9TELE</name>
<dbReference type="GO" id="GO:0016323">
    <property type="term" value="C:basolateral plasma membrane"/>
    <property type="evidence" value="ECO:0007669"/>
    <property type="project" value="TreeGrafter"/>
</dbReference>
<proteinExistence type="predicted"/>
<dbReference type="PANTHER" id="PTHR11453">
    <property type="entry name" value="ANION EXCHANGE PROTEIN"/>
    <property type="match status" value="1"/>
</dbReference>
<dbReference type="Gene3D" id="3.40.930.10">
    <property type="entry name" value="Mannitol-specific EII, Chain A"/>
    <property type="match status" value="2"/>
</dbReference>
<evidence type="ECO:0000313" key="3">
    <source>
        <dbReference type="Proteomes" id="UP000823561"/>
    </source>
</evidence>
<dbReference type="SUPFAM" id="SSF55804">
    <property type="entry name" value="Phoshotransferase/anion transport protein"/>
    <property type="match status" value="1"/>
</dbReference>
<dbReference type="AlphaFoldDB" id="A0AAV6GZ37"/>
<comment type="caution">
    <text evidence="2">The sequence shown here is derived from an EMBL/GenBank/DDBJ whole genome shotgun (WGS) entry which is preliminary data.</text>
</comment>
<keyword evidence="3" id="KW-1185">Reference proteome</keyword>
<feature type="domain" description="Band 3 cytoplasmic" evidence="1">
    <location>
        <begin position="152"/>
        <end position="259"/>
    </location>
</feature>
<dbReference type="GO" id="GO:0008509">
    <property type="term" value="F:monoatomic anion transmembrane transporter activity"/>
    <property type="evidence" value="ECO:0007669"/>
    <property type="project" value="InterPro"/>
</dbReference>
<protein>
    <recommendedName>
        <fullName evidence="1">Band 3 cytoplasmic domain-containing protein</fullName>
    </recommendedName>
</protein>
<evidence type="ECO:0000313" key="2">
    <source>
        <dbReference type="EMBL" id="KAG5280324.1"/>
    </source>
</evidence>
<dbReference type="Proteomes" id="UP000823561">
    <property type="component" value="Chromosome 6"/>
</dbReference>
<dbReference type="EMBL" id="JADWDJ010000006">
    <property type="protein sequence ID" value="KAG5280324.1"/>
    <property type="molecule type" value="Genomic_DNA"/>
</dbReference>
<sequence length="316" mass="35190">MSFDTALNVNTNANTGGVCQAYVELNELMGTQGQAAWQETARWVGHEENYDPEAGRWGQSHVSYLTFKSLVQLRRTLNTGVVLLDMKEKTLASIMEKLVDEMANKKAIDPSNKDGVLNILLQNRSSPPQDTQPLTVDNEMKSFSVADRRDASENLEASMVLVGALDFLDRPVVAFVRLKEAEVLEAALEAPVPVRFLFVLIGPTKSDIDYHETGRAMAALMADRVFNQAVLQVQSECELTDAVADFMDCSVVIPPTEIQSEAMLHSLIGFQRKLLQDRLRLSDPQTRLERRRSSVRKVSIASSVPPPRTFARRMPA</sequence>
<dbReference type="InterPro" id="IPR003020">
    <property type="entry name" value="HCO3_transpt_euk"/>
</dbReference>